<dbReference type="EMBL" id="CP116341">
    <property type="protein sequence ID" value="WOV85007.1"/>
    <property type="molecule type" value="Genomic_DNA"/>
</dbReference>
<dbReference type="SUPFAM" id="SSF52540">
    <property type="entry name" value="P-loop containing nucleoside triphosphate hydrolases"/>
    <property type="match status" value="1"/>
</dbReference>
<dbReference type="Pfam" id="PF13614">
    <property type="entry name" value="AAA_31"/>
    <property type="match status" value="1"/>
</dbReference>
<feature type="domain" description="AAA" evidence="2">
    <location>
        <begin position="7"/>
        <end position="72"/>
    </location>
</feature>
<sequence length="169" mass="18798">MDKNKAEIISFINLKGGVGKTSTAINIADNFSRKGFNVLVVDMDPQFNATQALLNHQFRHHKDNIKKELLEDIRNELKEKLEGSDVESVSTGSEDETEDVSQDESYKKEISSQLIYNELKAKGTTVRSLFVNENIVMPIDTPSLIYSINVTGHNIPATVLHNKPGVNLG</sequence>
<dbReference type="Proteomes" id="UP001303532">
    <property type="component" value="Chromosome"/>
</dbReference>
<dbReference type="InterPro" id="IPR027417">
    <property type="entry name" value="P-loop_NTPase"/>
</dbReference>
<dbReference type="InterPro" id="IPR050678">
    <property type="entry name" value="DNA_Partitioning_ATPase"/>
</dbReference>
<keyword evidence="4" id="KW-1185">Reference proteome</keyword>
<accession>A0ABZ0KYM2</accession>
<evidence type="ECO:0000313" key="3">
    <source>
        <dbReference type="EMBL" id="WOV85007.1"/>
    </source>
</evidence>
<dbReference type="InterPro" id="IPR025669">
    <property type="entry name" value="AAA_dom"/>
</dbReference>
<evidence type="ECO:0000256" key="1">
    <source>
        <dbReference type="SAM" id="MobiDB-lite"/>
    </source>
</evidence>
<dbReference type="Gene3D" id="3.40.50.300">
    <property type="entry name" value="P-loop containing nucleotide triphosphate hydrolases"/>
    <property type="match status" value="1"/>
</dbReference>
<feature type="region of interest" description="Disordered" evidence="1">
    <location>
        <begin position="81"/>
        <end position="105"/>
    </location>
</feature>
<organism evidence="3 4">
    <name type="scientific">Sporosarcina jeotgali</name>
    <dbReference type="NCBI Taxonomy" id="3020056"/>
    <lineage>
        <taxon>Bacteria</taxon>
        <taxon>Bacillati</taxon>
        <taxon>Bacillota</taxon>
        <taxon>Bacilli</taxon>
        <taxon>Bacillales</taxon>
        <taxon>Caryophanaceae</taxon>
        <taxon>Sporosarcina</taxon>
    </lineage>
</organism>
<gene>
    <name evidence="3" type="ORF">PGH26_03505</name>
</gene>
<evidence type="ECO:0000313" key="4">
    <source>
        <dbReference type="Proteomes" id="UP001303532"/>
    </source>
</evidence>
<protein>
    <submittedName>
        <fullName evidence="3">ParA family protein</fullName>
    </submittedName>
</protein>
<dbReference type="CDD" id="cd02042">
    <property type="entry name" value="ParAB_family"/>
    <property type="match status" value="1"/>
</dbReference>
<name>A0ABZ0KYM2_9BACL</name>
<feature type="compositionally biased region" description="Acidic residues" evidence="1">
    <location>
        <begin position="93"/>
        <end position="102"/>
    </location>
</feature>
<evidence type="ECO:0000259" key="2">
    <source>
        <dbReference type="Pfam" id="PF13614"/>
    </source>
</evidence>
<proteinExistence type="predicted"/>
<dbReference type="PANTHER" id="PTHR13696">
    <property type="entry name" value="P-LOOP CONTAINING NUCLEOSIDE TRIPHOSPHATE HYDROLASE"/>
    <property type="match status" value="1"/>
</dbReference>
<dbReference type="PANTHER" id="PTHR13696:SF52">
    <property type="entry name" value="PARA FAMILY PROTEIN CT_582"/>
    <property type="match status" value="1"/>
</dbReference>
<reference evidence="3 4" key="1">
    <citation type="submission" date="2023-01" db="EMBL/GenBank/DDBJ databases">
        <title>Sporosarcina sp. nov., isolated from Korean tranditional fermented seafood 'Jeotgal'.</title>
        <authorList>
            <person name="Yang A.-I."/>
        </authorList>
    </citation>
    <scope>NUCLEOTIDE SEQUENCE [LARGE SCALE GENOMIC DNA]</scope>
    <source>
        <strain evidence="3 4">B2O-1</strain>
    </source>
</reference>
<dbReference type="RefSeq" id="WP_323692648.1">
    <property type="nucleotide sequence ID" value="NZ_CP116341.1"/>
</dbReference>